<dbReference type="RefSeq" id="WP_109740881.1">
    <property type="nucleotide sequence ID" value="NZ_QGGO01000001.1"/>
</dbReference>
<dbReference type="Proteomes" id="UP000245489">
    <property type="component" value="Unassembled WGS sequence"/>
</dbReference>
<dbReference type="PANTHER" id="PTHR40455">
    <property type="entry name" value="ANTITOXIN HIGA"/>
    <property type="match status" value="1"/>
</dbReference>
<feature type="domain" description="HTH cro/C1-type" evidence="1">
    <location>
        <begin position="64"/>
        <end position="117"/>
    </location>
</feature>
<dbReference type="GO" id="GO:0006355">
    <property type="term" value="P:regulation of DNA-templated transcription"/>
    <property type="evidence" value="ECO:0007669"/>
    <property type="project" value="InterPro"/>
</dbReference>
<organism evidence="2 3">
    <name type="scientific">Arcicella aurantiaca</name>
    <dbReference type="NCBI Taxonomy" id="591202"/>
    <lineage>
        <taxon>Bacteria</taxon>
        <taxon>Pseudomonadati</taxon>
        <taxon>Bacteroidota</taxon>
        <taxon>Cytophagia</taxon>
        <taxon>Cytophagales</taxon>
        <taxon>Flectobacillaceae</taxon>
        <taxon>Arcicella</taxon>
    </lineage>
</organism>
<accession>A0A316EG12</accession>
<dbReference type="InterPro" id="IPR001387">
    <property type="entry name" value="Cro/C1-type_HTH"/>
</dbReference>
<gene>
    <name evidence="2" type="ORF">LV89_00085</name>
</gene>
<comment type="caution">
    <text evidence="2">The sequence shown here is derived from an EMBL/GenBank/DDBJ whole genome shotgun (WGS) entry which is preliminary data.</text>
</comment>
<proteinExistence type="predicted"/>
<dbReference type="CDD" id="cd00093">
    <property type="entry name" value="HTH_XRE"/>
    <property type="match status" value="1"/>
</dbReference>
<dbReference type="SUPFAM" id="SSF47413">
    <property type="entry name" value="lambda repressor-like DNA-binding domains"/>
    <property type="match status" value="1"/>
</dbReference>
<protein>
    <submittedName>
        <fullName evidence="2">HTH-type transcriptional regulator/antitoxin HigA</fullName>
    </submittedName>
</protein>
<name>A0A316EG12_9BACT</name>
<dbReference type="PANTHER" id="PTHR40455:SF1">
    <property type="entry name" value="ANTITOXIN HIGA"/>
    <property type="match status" value="1"/>
</dbReference>
<evidence type="ECO:0000259" key="1">
    <source>
        <dbReference type="PROSITE" id="PS50943"/>
    </source>
</evidence>
<evidence type="ECO:0000313" key="3">
    <source>
        <dbReference type="Proteomes" id="UP000245489"/>
    </source>
</evidence>
<dbReference type="PROSITE" id="PS50943">
    <property type="entry name" value="HTH_CROC1"/>
    <property type="match status" value="1"/>
</dbReference>
<evidence type="ECO:0000313" key="2">
    <source>
        <dbReference type="EMBL" id="PWK29245.1"/>
    </source>
</evidence>
<dbReference type="AlphaFoldDB" id="A0A316EG12"/>
<dbReference type="InterPro" id="IPR010982">
    <property type="entry name" value="Lambda_DNA-bd_dom_sf"/>
</dbReference>
<dbReference type="OrthoDB" id="9796786at2"/>
<sequence length="120" mass="14042">MENFEVKPIKNETEYKESFKKLNEVWAAKPNTKEGDTLELLLLVIEKYETEHYPMPQLDPIEAIKYKMEENNLTQKDLIKYFGTKSRVSEVLNRKKPLTLKMIKTLHQNFGIPASTLLAN</sequence>
<reference evidence="2 3" key="1">
    <citation type="submission" date="2018-05" db="EMBL/GenBank/DDBJ databases">
        <title>Genomic Encyclopedia of Archaeal and Bacterial Type Strains, Phase II (KMG-II): from individual species to whole genera.</title>
        <authorList>
            <person name="Goeker M."/>
        </authorList>
    </citation>
    <scope>NUCLEOTIDE SEQUENCE [LARGE SCALE GENOMIC DNA]</scope>
    <source>
        <strain evidence="2 3">DSM 22214</strain>
    </source>
</reference>
<dbReference type="InterPro" id="IPR039060">
    <property type="entry name" value="Antitox_HigA"/>
</dbReference>
<keyword evidence="3" id="KW-1185">Reference proteome</keyword>
<dbReference type="GO" id="GO:0001046">
    <property type="term" value="F:core promoter sequence-specific DNA binding"/>
    <property type="evidence" value="ECO:0007669"/>
    <property type="project" value="TreeGrafter"/>
</dbReference>
<dbReference type="Gene3D" id="1.10.260.40">
    <property type="entry name" value="lambda repressor-like DNA-binding domains"/>
    <property type="match status" value="1"/>
</dbReference>
<dbReference type="EMBL" id="QGGO01000001">
    <property type="protein sequence ID" value="PWK29245.1"/>
    <property type="molecule type" value="Genomic_DNA"/>
</dbReference>